<dbReference type="CDD" id="cd02065">
    <property type="entry name" value="B12-binding_like"/>
    <property type="match status" value="1"/>
</dbReference>
<keyword evidence="2" id="KW-0805">Transcription regulation</keyword>
<dbReference type="GO" id="GO:0031419">
    <property type="term" value="F:cobalamin binding"/>
    <property type="evidence" value="ECO:0007669"/>
    <property type="project" value="InterPro"/>
</dbReference>
<dbReference type="InterPro" id="IPR006158">
    <property type="entry name" value="Cobalamin-bd"/>
</dbReference>
<dbReference type="InterPro" id="IPR000551">
    <property type="entry name" value="MerR-type_HTH_dom"/>
</dbReference>
<gene>
    <name evidence="8" type="ORF">SAMN05661003_101299</name>
</gene>
<dbReference type="Gene3D" id="3.40.50.280">
    <property type="entry name" value="Cobalamin-binding domain"/>
    <property type="match status" value="1"/>
</dbReference>
<evidence type="ECO:0000313" key="9">
    <source>
        <dbReference type="Proteomes" id="UP000243205"/>
    </source>
</evidence>
<evidence type="ECO:0000256" key="1">
    <source>
        <dbReference type="ARBA" id="ARBA00022491"/>
    </source>
</evidence>
<keyword evidence="4" id="KW-0804">Transcription</keyword>
<organism evidence="8 9">
    <name type="scientific">Desulfuromonas thiophila</name>
    <dbReference type="NCBI Taxonomy" id="57664"/>
    <lineage>
        <taxon>Bacteria</taxon>
        <taxon>Pseudomonadati</taxon>
        <taxon>Thermodesulfobacteriota</taxon>
        <taxon>Desulfuromonadia</taxon>
        <taxon>Desulfuromonadales</taxon>
        <taxon>Desulfuromonadaceae</taxon>
        <taxon>Desulfuromonas</taxon>
    </lineage>
</organism>
<dbReference type="GO" id="GO:0046872">
    <property type="term" value="F:metal ion binding"/>
    <property type="evidence" value="ECO:0007669"/>
    <property type="project" value="InterPro"/>
</dbReference>
<feature type="domain" description="HTH merR-type" evidence="6">
    <location>
        <begin position="31"/>
        <end position="79"/>
    </location>
</feature>
<dbReference type="InterPro" id="IPR047057">
    <property type="entry name" value="MerR_fam"/>
</dbReference>
<keyword evidence="3 8" id="KW-0238">DNA-binding</keyword>
<reference evidence="9" key="1">
    <citation type="submission" date="2016-10" db="EMBL/GenBank/DDBJ databases">
        <authorList>
            <person name="Varghese N."/>
            <person name="Submissions S."/>
        </authorList>
    </citation>
    <scope>NUCLEOTIDE SEQUENCE [LARGE SCALE GENOMIC DNA]</scope>
    <source>
        <strain evidence="9">DSM 8987</strain>
    </source>
</reference>
<evidence type="ECO:0000256" key="5">
    <source>
        <dbReference type="SAM" id="MobiDB-lite"/>
    </source>
</evidence>
<evidence type="ECO:0000256" key="2">
    <source>
        <dbReference type="ARBA" id="ARBA00023015"/>
    </source>
</evidence>
<evidence type="ECO:0000313" key="8">
    <source>
        <dbReference type="EMBL" id="SDD78425.1"/>
    </source>
</evidence>
<evidence type="ECO:0000259" key="6">
    <source>
        <dbReference type="PROSITE" id="PS50937"/>
    </source>
</evidence>
<dbReference type="InterPro" id="IPR036594">
    <property type="entry name" value="Meth_synthase_dom"/>
</dbReference>
<dbReference type="AlphaFoldDB" id="A0A1G6XLV8"/>
<dbReference type="STRING" id="57664.SAMN05661003_101299"/>
<dbReference type="GO" id="GO:0003677">
    <property type="term" value="F:DNA binding"/>
    <property type="evidence" value="ECO:0007669"/>
    <property type="project" value="UniProtKB-KW"/>
</dbReference>
<sequence>MPQHGPVATTDKPPAESAGDFFSLPEVERETGISKDCLRVWERRYALAPADRDSHGRRRYSAAAVAELRQVRQLLDLGFRPRELFRLDRAGRQQLLQQHQPAASPLAADQQQLISLLLANRPLELQRALQQQHQQRGNRAFICQFVPPLLQAVGDAWLCGRLSIRQEALFSALLQEVLQQNMPSLDRCHQQPLLLLATLPGEHHRLGLLLVATLARARGQRALVLGSEVPAAQLQSLAAELSVDIVGLSFSGHQPNHQVRSQLGHLRAGLAPAIALWAGGRGVSRLRPLAGIRHFVSLTATDQALAAWPAIPAEGTDETLPS</sequence>
<feature type="region of interest" description="Disordered" evidence="5">
    <location>
        <begin position="1"/>
        <end position="20"/>
    </location>
</feature>
<accession>A0A1G6XLV8</accession>
<dbReference type="OrthoDB" id="9810140at2"/>
<dbReference type="Gene3D" id="1.10.1240.10">
    <property type="entry name" value="Methionine synthase domain"/>
    <property type="match status" value="1"/>
</dbReference>
<proteinExistence type="predicted"/>
<evidence type="ECO:0000259" key="7">
    <source>
        <dbReference type="PROSITE" id="PS51332"/>
    </source>
</evidence>
<dbReference type="SMART" id="SM00422">
    <property type="entry name" value="HTH_MERR"/>
    <property type="match status" value="1"/>
</dbReference>
<dbReference type="SUPFAM" id="SSF52242">
    <property type="entry name" value="Cobalamin (vitamin B12)-binding domain"/>
    <property type="match status" value="1"/>
</dbReference>
<evidence type="ECO:0000256" key="4">
    <source>
        <dbReference type="ARBA" id="ARBA00023163"/>
    </source>
</evidence>
<dbReference type="PANTHER" id="PTHR30204:SF69">
    <property type="entry name" value="MERR-FAMILY TRANSCRIPTIONAL REGULATOR"/>
    <property type="match status" value="1"/>
</dbReference>
<dbReference type="Gene3D" id="1.10.1660.10">
    <property type="match status" value="1"/>
</dbReference>
<name>A0A1G6XLV8_9BACT</name>
<dbReference type="EMBL" id="FNAQ01000001">
    <property type="protein sequence ID" value="SDD78425.1"/>
    <property type="molecule type" value="Genomic_DNA"/>
</dbReference>
<dbReference type="Pfam" id="PF02310">
    <property type="entry name" value="B12-binding"/>
    <property type="match status" value="1"/>
</dbReference>
<dbReference type="PROSITE" id="PS51332">
    <property type="entry name" value="B12_BINDING"/>
    <property type="match status" value="1"/>
</dbReference>
<dbReference type="SUPFAM" id="SSF46955">
    <property type="entry name" value="Putative DNA-binding domain"/>
    <property type="match status" value="1"/>
</dbReference>
<feature type="domain" description="B12-binding" evidence="7">
    <location>
        <begin position="191"/>
        <end position="322"/>
    </location>
</feature>
<dbReference type="InterPro" id="IPR009061">
    <property type="entry name" value="DNA-bd_dom_put_sf"/>
</dbReference>
<keyword evidence="1" id="KW-0678">Repressor</keyword>
<evidence type="ECO:0000256" key="3">
    <source>
        <dbReference type="ARBA" id="ARBA00023125"/>
    </source>
</evidence>
<dbReference type="GO" id="GO:0003700">
    <property type="term" value="F:DNA-binding transcription factor activity"/>
    <property type="evidence" value="ECO:0007669"/>
    <property type="project" value="InterPro"/>
</dbReference>
<dbReference type="Proteomes" id="UP000243205">
    <property type="component" value="Unassembled WGS sequence"/>
</dbReference>
<keyword evidence="9" id="KW-1185">Reference proteome</keyword>
<dbReference type="InterPro" id="IPR036724">
    <property type="entry name" value="Cobalamin-bd_sf"/>
</dbReference>
<dbReference type="Pfam" id="PF13411">
    <property type="entry name" value="MerR_1"/>
    <property type="match status" value="1"/>
</dbReference>
<protein>
    <submittedName>
        <fullName evidence="8">DNA-binding transcriptional regulator, MerR family</fullName>
    </submittedName>
</protein>
<dbReference type="PROSITE" id="PS50937">
    <property type="entry name" value="HTH_MERR_2"/>
    <property type="match status" value="1"/>
</dbReference>
<dbReference type="PANTHER" id="PTHR30204">
    <property type="entry name" value="REDOX-CYCLING DRUG-SENSING TRANSCRIPTIONAL ACTIVATOR SOXR"/>
    <property type="match status" value="1"/>
</dbReference>
<dbReference type="RefSeq" id="WP_143012061.1">
    <property type="nucleotide sequence ID" value="NZ_FNAQ01000001.1"/>
</dbReference>